<sequence>MSDISIILKNALKDVENLSDFLLAFISDASSCFELKEQRRLVQLVEEKSSVYGKVILSRLGLNRDEILARRIDSTMAFLKSLDGSLSSRLMVEIACRSIRNWGCDAEKDVARFIDDEKTNIILDRLSWHLVAGVFFEHLQSSDIDCSDRKTVLSLLDLVKEILRSTMQYLDHREKAFETLDVIAAEGEDDRRLHATIVQNAKMAVGLAGGVIMGACVDEQVSSALLETCDALMSFSNFASGLKRSDDAILVVAADARKLASLFGKDLPSAAETPPPIKNKEGPGNIVDSIRDRLADDSPVERGGALLDAGRLIRLRNPTILLHLEEWLFKAMKGIDLEEAIFDCDSYVYLAAINAVAEAACYNSNYLRELISIFKNSESVTESKSEVDVEGEKSAADKDNSVPVDVVVRSRLCEVIGKVFKELGDMSPVWIDECAGVFLACFTEKDEILRASASQSLAELILACRGRNLEKYINEVKMFCL</sequence>
<protein>
    <recommendedName>
        <fullName evidence="2">RNA polymerase II assembly factor Rtp1 C-terminal domain-containing protein</fullName>
    </recommendedName>
</protein>
<keyword evidence="4" id="KW-1185">Reference proteome</keyword>
<comment type="similarity">
    <text evidence="1">Belongs to the Tango6 family.</text>
</comment>
<dbReference type="STRING" id="29170.A0A368FX94"/>
<name>A0A368FX94_ANCCA</name>
<dbReference type="Proteomes" id="UP000252519">
    <property type="component" value="Unassembled WGS sequence"/>
</dbReference>
<dbReference type="InterPro" id="IPR016024">
    <property type="entry name" value="ARM-type_fold"/>
</dbReference>
<evidence type="ECO:0000256" key="1">
    <source>
        <dbReference type="ARBA" id="ARBA00005724"/>
    </source>
</evidence>
<dbReference type="Pfam" id="PF10363">
    <property type="entry name" value="RTP1_C1"/>
    <property type="match status" value="1"/>
</dbReference>
<organism evidence="3 4">
    <name type="scientific">Ancylostoma caninum</name>
    <name type="common">Dog hookworm</name>
    <dbReference type="NCBI Taxonomy" id="29170"/>
    <lineage>
        <taxon>Eukaryota</taxon>
        <taxon>Metazoa</taxon>
        <taxon>Ecdysozoa</taxon>
        <taxon>Nematoda</taxon>
        <taxon>Chromadorea</taxon>
        <taxon>Rhabditida</taxon>
        <taxon>Rhabditina</taxon>
        <taxon>Rhabditomorpha</taxon>
        <taxon>Strongyloidea</taxon>
        <taxon>Ancylostomatidae</taxon>
        <taxon>Ancylostomatinae</taxon>
        <taxon>Ancylostoma</taxon>
    </lineage>
</organism>
<dbReference type="PANTHER" id="PTHR20959:SF1">
    <property type="entry name" value="TRANSPORT AND GOLGI ORGANIZATION PROTEIN 6 HOMOLOG"/>
    <property type="match status" value="1"/>
</dbReference>
<proteinExistence type="inferred from homology"/>
<evidence type="ECO:0000259" key="2">
    <source>
        <dbReference type="Pfam" id="PF10363"/>
    </source>
</evidence>
<dbReference type="PANTHER" id="PTHR20959">
    <property type="entry name" value="TRANSPORT AND GOLGI ORGANIZATION PROTEIN 6 FAMILY MEMBER"/>
    <property type="match status" value="1"/>
</dbReference>
<dbReference type="InterPro" id="IPR019451">
    <property type="entry name" value="Rtp1_C1"/>
</dbReference>
<dbReference type="AlphaFoldDB" id="A0A368FX94"/>
<dbReference type="OrthoDB" id="39591at2759"/>
<gene>
    <name evidence="3" type="ORF">ANCCAN_17301</name>
</gene>
<accession>A0A368FX94</accession>
<evidence type="ECO:0000313" key="4">
    <source>
        <dbReference type="Proteomes" id="UP000252519"/>
    </source>
</evidence>
<dbReference type="EMBL" id="JOJR01000525">
    <property type="protein sequence ID" value="RCN36813.1"/>
    <property type="molecule type" value="Genomic_DNA"/>
</dbReference>
<feature type="domain" description="RNA polymerase II assembly factor Rtp1 C-terminal" evidence="2">
    <location>
        <begin position="290"/>
        <end position="426"/>
    </location>
</feature>
<reference evidence="3 4" key="1">
    <citation type="submission" date="2014-10" db="EMBL/GenBank/DDBJ databases">
        <title>Draft genome of the hookworm Ancylostoma caninum.</title>
        <authorList>
            <person name="Mitreva M."/>
        </authorList>
    </citation>
    <scope>NUCLEOTIDE SEQUENCE [LARGE SCALE GENOMIC DNA]</scope>
    <source>
        <strain evidence="3 4">Baltimore</strain>
    </source>
</reference>
<dbReference type="SUPFAM" id="SSF48371">
    <property type="entry name" value="ARM repeat"/>
    <property type="match status" value="1"/>
</dbReference>
<dbReference type="GO" id="GO:0009306">
    <property type="term" value="P:protein secretion"/>
    <property type="evidence" value="ECO:0007669"/>
    <property type="project" value="TreeGrafter"/>
</dbReference>
<evidence type="ECO:0000313" key="3">
    <source>
        <dbReference type="EMBL" id="RCN36813.1"/>
    </source>
</evidence>
<comment type="caution">
    <text evidence="3">The sequence shown here is derived from an EMBL/GenBank/DDBJ whole genome shotgun (WGS) entry which is preliminary data.</text>
</comment>
<dbReference type="InterPro" id="IPR039600">
    <property type="entry name" value="TANGO6/Rtp1"/>
</dbReference>